<feature type="compositionally biased region" description="Basic and acidic residues" evidence="6">
    <location>
        <begin position="79"/>
        <end position="90"/>
    </location>
</feature>
<feature type="domain" description="RecX second three-helical" evidence="7">
    <location>
        <begin position="164"/>
        <end position="202"/>
    </location>
</feature>
<dbReference type="Gene3D" id="1.10.10.10">
    <property type="entry name" value="Winged helix-like DNA-binding domain superfamily/Winged helix DNA-binding domain"/>
    <property type="match status" value="3"/>
</dbReference>
<comment type="similarity">
    <text evidence="2 5">Belongs to the RecX family.</text>
</comment>
<dbReference type="PANTHER" id="PTHR33602:SF1">
    <property type="entry name" value="REGULATORY PROTEIN RECX FAMILY PROTEIN"/>
    <property type="match status" value="1"/>
</dbReference>
<sequence>MTRRRATDGASGLRDYALRLLARRDYTRAELHRKLTAAATAASEPARARSRGSHSRSDDRDDEHDFASKAPARRFAGTAHEEVGDERGWPDDAFDCIGEGARKYAPESCGESVSDFASAPPCTDVAPTPQTSAFDTHEATDPADPGVTIAALLDDLVERGLVADTRYAENRVRARAARYGNARLGNELRQKGVDAEAVADALRLAAGDEFTRAHTLWQRKFGQAACDAKEYARQMRHLLSRGFSGDVVRRVLQAAASGEANADDFDASY</sequence>
<accession>A0ABX0WFF4</accession>
<feature type="region of interest" description="Disordered" evidence="6">
    <location>
        <begin position="37"/>
        <end position="91"/>
    </location>
</feature>
<dbReference type="Proteomes" id="UP000720344">
    <property type="component" value="Unassembled WGS sequence"/>
</dbReference>
<evidence type="ECO:0000256" key="4">
    <source>
        <dbReference type="ARBA" id="ARBA00022490"/>
    </source>
</evidence>
<dbReference type="RefSeq" id="WP_167680949.1">
    <property type="nucleotide sequence ID" value="NZ_JAATWB010000002.1"/>
</dbReference>
<evidence type="ECO:0000313" key="10">
    <source>
        <dbReference type="Proteomes" id="UP000720344"/>
    </source>
</evidence>
<evidence type="ECO:0000313" key="9">
    <source>
        <dbReference type="EMBL" id="NJA88451.1"/>
    </source>
</evidence>
<evidence type="ECO:0000256" key="2">
    <source>
        <dbReference type="ARBA" id="ARBA00009695"/>
    </source>
</evidence>
<dbReference type="Pfam" id="PF21981">
    <property type="entry name" value="RecX_HTH3"/>
    <property type="match status" value="1"/>
</dbReference>
<protein>
    <recommendedName>
        <fullName evidence="3 5">Regulatory protein RecX</fullName>
    </recommendedName>
</protein>
<comment type="function">
    <text evidence="5">Modulates RecA activity.</text>
</comment>
<dbReference type="PANTHER" id="PTHR33602">
    <property type="entry name" value="REGULATORY PROTEIN RECX FAMILY PROTEIN"/>
    <property type="match status" value="1"/>
</dbReference>
<evidence type="ECO:0000259" key="7">
    <source>
        <dbReference type="Pfam" id="PF02631"/>
    </source>
</evidence>
<evidence type="ECO:0000256" key="5">
    <source>
        <dbReference type="HAMAP-Rule" id="MF_01114"/>
    </source>
</evidence>
<feature type="compositionally biased region" description="Basic and acidic residues" evidence="6">
    <location>
        <begin position="55"/>
        <end position="67"/>
    </location>
</feature>
<dbReference type="InterPro" id="IPR053925">
    <property type="entry name" value="RecX_HTH_3rd"/>
</dbReference>
<evidence type="ECO:0000256" key="6">
    <source>
        <dbReference type="SAM" id="MobiDB-lite"/>
    </source>
</evidence>
<comment type="caution">
    <text evidence="9">The sequence shown here is derived from an EMBL/GenBank/DDBJ whole genome shotgun (WGS) entry which is preliminary data.</text>
</comment>
<reference evidence="10" key="1">
    <citation type="submission" date="2020-03" db="EMBL/GenBank/DDBJ databases">
        <title>Whole-genome sequence of the purple nonsulfur bacterium Rhodocyclus tenuis DSM112.</title>
        <authorList>
            <person name="Kyndt J.A."/>
            <person name="Meyer T.E."/>
        </authorList>
    </citation>
    <scope>NUCLEOTIDE SEQUENCE [LARGE SCALE GENOMIC DNA]</scope>
    <source>
        <strain evidence="10">DSM 112</strain>
    </source>
</reference>
<evidence type="ECO:0000259" key="8">
    <source>
        <dbReference type="Pfam" id="PF21981"/>
    </source>
</evidence>
<organism evidence="9 10">
    <name type="scientific">Rhodocyclus gracilis</name>
    <dbReference type="NCBI Taxonomy" id="2929842"/>
    <lineage>
        <taxon>Bacteria</taxon>
        <taxon>Pseudomonadati</taxon>
        <taxon>Pseudomonadota</taxon>
        <taxon>Betaproteobacteria</taxon>
        <taxon>Rhodocyclales</taxon>
        <taxon>Rhodocyclaceae</taxon>
        <taxon>Rhodocyclus</taxon>
    </lineage>
</organism>
<gene>
    <name evidence="5" type="primary">recX</name>
    <name evidence="9" type="ORF">HCX48_04330</name>
</gene>
<comment type="subcellular location">
    <subcellularLocation>
        <location evidence="1 5">Cytoplasm</location>
    </subcellularLocation>
</comment>
<dbReference type="InterPro" id="IPR036388">
    <property type="entry name" value="WH-like_DNA-bd_sf"/>
</dbReference>
<dbReference type="InterPro" id="IPR053924">
    <property type="entry name" value="RecX_HTH_2nd"/>
</dbReference>
<keyword evidence="4 5" id="KW-0963">Cytoplasm</keyword>
<proteinExistence type="inferred from homology"/>
<feature type="domain" description="RecX third three-helical" evidence="8">
    <location>
        <begin position="208"/>
        <end position="252"/>
    </location>
</feature>
<dbReference type="HAMAP" id="MF_01114">
    <property type="entry name" value="RecX"/>
    <property type="match status" value="1"/>
</dbReference>
<dbReference type="Pfam" id="PF02631">
    <property type="entry name" value="RecX_HTH2"/>
    <property type="match status" value="1"/>
</dbReference>
<dbReference type="InterPro" id="IPR003783">
    <property type="entry name" value="Regulatory_RecX"/>
</dbReference>
<evidence type="ECO:0000256" key="3">
    <source>
        <dbReference type="ARBA" id="ARBA00018111"/>
    </source>
</evidence>
<evidence type="ECO:0000256" key="1">
    <source>
        <dbReference type="ARBA" id="ARBA00004496"/>
    </source>
</evidence>
<name>A0ABX0WFF4_9RHOO</name>
<dbReference type="EMBL" id="JAATWB010000002">
    <property type="protein sequence ID" value="NJA88451.1"/>
    <property type="molecule type" value="Genomic_DNA"/>
</dbReference>
<keyword evidence="10" id="KW-1185">Reference proteome</keyword>